<name>A0ABS0CX94_9NOCA</name>
<evidence type="ECO:0000313" key="3">
    <source>
        <dbReference type="Proteomes" id="UP000702209"/>
    </source>
</evidence>
<keyword evidence="3" id="KW-1185">Reference proteome</keyword>
<dbReference type="EMBL" id="JADLQX010000024">
    <property type="protein sequence ID" value="MBF6301206.1"/>
    <property type="molecule type" value="Genomic_DNA"/>
</dbReference>
<sequence length="90" mass="9590">MLTYVQLRARGWVAVRTAAGLGFVAVAASRLQLAVGLGVPILFDVVVWLAMAAVALTGCGAAGVCGWTWVSDYVARHRARVRGRHRRVAS</sequence>
<protein>
    <submittedName>
        <fullName evidence="2">Uncharacterized protein</fullName>
    </submittedName>
</protein>
<accession>A0ABS0CX94</accession>
<evidence type="ECO:0000256" key="1">
    <source>
        <dbReference type="SAM" id="Phobius"/>
    </source>
</evidence>
<evidence type="ECO:0000313" key="2">
    <source>
        <dbReference type="EMBL" id="MBF6301206.1"/>
    </source>
</evidence>
<keyword evidence="1" id="KW-1133">Transmembrane helix</keyword>
<feature type="transmembrane region" description="Helical" evidence="1">
    <location>
        <begin position="12"/>
        <end position="33"/>
    </location>
</feature>
<comment type="caution">
    <text evidence="2">The sequence shown here is derived from an EMBL/GenBank/DDBJ whole genome shotgun (WGS) entry which is preliminary data.</text>
</comment>
<gene>
    <name evidence="2" type="ORF">IU459_27210</name>
</gene>
<keyword evidence="1" id="KW-0472">Membrane</keyword>
<keyword evidence="1" id="KW-0812">Transmembrane</keyword>
<proteinExistence type="predicted"/>
<organism evidence="2 3">
    <name type="scientific">Nocardia amamiensis</name>
    <dbReference type="NCBI Taxonomy" id="404578"/>
    <lineage>
        <taxon>Bacteria</taxon>
        <taxon>Bacillati</taxon>
        <taxon>Actinomycetota</taxon>
        <taxon>Actinomycetes</taxon>
        <taxon>Mycobacteriales</taxon>
        <taxon>Nocardiaceae</taxon>
        <taxon>Nocardia</taxon>
    </lineage>
</organism>
<dbReference type="Proteomes" id="UP000702209">
    <property type="component" value="Unassembled WGS sequence"/>
</dbReference>
<dbReference type="RefSeq" id="WP_195132431.1">
    <property type="nucleotide sequence ID" value="NZ_JADLQX010000024.1"/>
</dbReference>
<feature type="transmembrane region" description="Helical" evidence="1">
    <location>
        <begin position="45"/>
        <end position="70"/>
    </location>
</feature>
<reference evidence="2 3" key="1">
    <citation type="submission" date="2020-10" db="EMBL/GenBank/DDBJ databases">
        <title>Identification of Nocardia species via Next-generation sequencing and recognition of intraspecies genetic diversity.</title>
        <authorList>
            <person name="Li P."/>
            <person name="Li P."/>
            <person name="Lu B."/>
        </authorList>
    </citation>
    <scope>NUCLEOTIDE SEQUENCE [LARGE SCALE GENOMIC DNA]</scope>
    <source>
        <strain evidence="2 3">BJ06-0157</strain>
    </source>
</reference>